<dbReference type="InterPro" id="IPR036271">
    <property type="entry name" value="Tet_transcr_reg_TetR-rel_C_sf"/>
</dbReference>
<name>A0A2H3L8K7_9CHLR</name>
<dbReference type="GO" id="GO:0000976">
    <property type="term" value="F:transcription cis-regulatory region binding"/>
    <property type="evidence" value="ECO:0007669"/>
    <property type="project" value="TreeGrafter"/>
</dbReference>
<dbReference type="Pfam" id="PF00440">
    <property type="entry name" value="TetR_N"/>
    <property type="match status" value="1"/>
</dbReference>
<dbReference type="Gene3D" id="1.10.357.10">
    <property type="entry name" value="Tetracycline Repressor, domain 2"/>
    <property type="match status" value="1"/>
</dbReference>
<dbReference type="AlphaFoldDB" id="A0A2H3L8K7"/>
<evidence type="ECO:0000256" key="4">
    <source>
        <dbReference type="PROSITE-ProRule" id="PRU00335"/>
    </source>
</evidence>
<dbReference type="Gene3D" id="1.10.10.60">
    <property type="entry name" value="Homeodomain-like"/>
    <property type="match status" value="1"/>
</dbReference>
<dbReference type="InterPro" id="IPR009057">
    <property type="entry name" value="Homeodomain-like_sf"/>
</dbReference>
<dbReference type="EMBL" id="LYXE01000091">
    <property type="protein sequence ID" value="PDV98630.1"/>
    <property type="molecule type" value="Genomic_DNA"/>
</dbReference>
<dbReference type="PANTHER" id="PTHR30055">
    <property type="entry name" value="HTH-TYPE TRANSCRIPTIONAL REGULATOR RUTR"/>
    <property type="match status" value="1"/>
</dbReference>
<keyword evidence="2 4" id="KW-0238">DNA-binding</keyword>
<dbReference type="PANTHER" id="PTHR30055:SF234">
    <property type="entry name" value="HTH-TYPE TRANSCRIPTIONAL REGULATOR BETI"/>
    <property type="match status" value="1"/>
</dbReference>
<dbReference type="PRINTS" id="PR00455">
    <property type="entry name" value="HTHTETR"/>
</dbReference>
<dbReference type="OrthoDB" id="9809994at2"/>
<evidence type="ECO:0000259" key="5">
    <source>
        <dbReference type="PROSITE" id="PS50977"/>
    </source>
</evidence>
<dbReference type="SUPFAM" id="SSF48498">
    <property type="entry name" value="Tetracyclin repressor-like, C-terminal domain"/>
    <property type="match status" value="1"/>
</dbReference>
<dbReference type="InterPro" id="IPR001647">
    <property type="entry name" value="HTH_TetR"/>
</dbReference>
<organism evidence="6 7">
    <name type="scientific">Candidatus Chloroploca asiatica</name>
    <dbReference type="NCBI Taxonomy" id="1506545"/>
    <lineage>
        <taxon>Bacteria</taxon>
        <taxon>Bacillati</taxon>
        <taxon>Chloroflexota</taxon>
        <taxon>Chloroflexia</taxon>
        <taxon>Chloroflexales</taxon>
        <taxon>Chloroflexineae</taxon>
        <taxon>Oscillochloridaceae</taxon>
        <taxon>Candidatus Chloroploca</taxon>
    </lineage>
</organism>
<dbReference type="GO" id="GO:0003700">
    <property type="term" value="F:DNA-binding transcription factor activity"/>
    <property type="evidence" value="ECO:0007669"/>
    <property type="project" value="TreeGrafter"/>
</dbReference>
<dbReference type="SUPFAM" id="SSF46689">
    <property type="entry name" value="Homeodomain-like"/>
    <property type="match status" value="1"/>
</dbReference>
<gene>
    <name evidence="6" type="ORF">A9Q02_14705</name>
</gene>
<dbReference type="GO" id="GO:0045892">
    <property type="term" value="P:negative regulation of DNA-templated transcription"/>
    <property type="evidence" value="ECO:0007669"/>
    <property type="project" value="UniProtKB-ARBA"/>
</dbReference>
<feature type="domain" description="HTH tetR-type" evidence="5">
    <location>
        <begin position="11"/>
        <end position="71"/>
    </location>
</feature>
<accession>A0A2H3L8K7</accession>
<evidence type="ECO:0000256" key="2">
    <source>
        <dbReference type="ARBA" id="ARBA00023125"/>
    </source>
</evidence>
<proteinExistence type="predicted"/>
<evidence type="ECO:0000313" key="6">
    <source>
        <dbReference type="EMBL" id="PDV98630.1"/>
    </source>
</evidence>
<evidence type="ECO:0000313" key="7">
    <source>
        <dbReference type="Proteomes" id="UP000220922"/>
    </source>
</evidence>
<reference evidence="6 7" key="1">
    <citation type="submission" date="2016-05" db="EMBL/GenBank/DDBJ databases">
        <authorList>
            <person name="Lavstsen T."/>
            <person name="Jespersen J.S."/>
        </authorList>
    </citation>
    <scope>NUCLEOTIDE SEQUENCE [LARGE SCALE GENOMIC DNA]</scope>
    <source>
        <strain evidence="6 7">B7-9</strain>
    </source>
</reference>
<dbReference type="Proteomes" id="UP000220922">
    <property type="component" value="Unassembled WGS sequence"/>
</dbReference>
<dbReference type="PROSITE" id="PS50977">
    <property type="entry name" value="HTH_TETR_2"/>
    <property type="match status" value="1"/>
</dbReference>
<protein>
    <submittedName>
        <fullName evidence="6">TetR family transcriptional regulator</fullName>
    </submittedName>
</protein>
<comment type="caution">
    <text evidence="6">The sequence shown here is derived from an EMBL/GenBank/DDBJ whole genome shotgun (WGS) entry which is preliminary data.</text>
</comment>
<dbReference type="RefSeq" id="WP_097653370.1">
    <property type="nucleotide sequence ID" value="NZ_LYXE01000091.1"/>
</dbReference>
<keyword evidence="7" id="KW-1185">Reference proteome</keyword>
<evidence type="ECO:0000256" key="3">
    <source>
        <dbReference type="ARBA" id="ARBA00023163"/>
    </source>
</evidence>
<keyword evidence="3" id="KW-0804">Transcription</keyword>
<keyword evidence="1" id="KW-0805">Transcription regulation</keyword>
<dbReference type="InterPro" id="IPR050109">
    <property type="entry name" value="HTH-type_TetR-like_transc_reg"/>
</dbReference>
<evidence type="ECO:0000256" key="1">
    <source>
        <dbReference type="ARBA" id="ARBA00023015"/>
    </source>
</evidence>
<sequence length="200" mass="22296">MSQTLRERRKALLRDEILAATHQLMAERGYAAFSMEELAARVGVSKPTLYNQFPTKEDLVATMAMQLMERTFAQVEAASEASPLQRLLTFLHTSVRLQIEHRTCAMQLWLPEIIDLLERHPRSQDYLARIDARLVATIEEAIAVGEIDPSVDVASVVRIFNALNISPSIGWISVSGEPDPERLADTVVAVFRQGLAPQGT</sequence>
<dbReference type="FunFam" id="1.10.10.60:FF:000141">
    <property type="entry name" value="TetR family transcriptional regulator"/>
    <property type="match status" value="1"/>
</dbReference>
<feature type="DNA-binding region" description="H-T-H motif" evidence="4">
    <location>
        <begin position="34"/>
        <end position="53"/>
    </location>
</feature>